<dbReference type="GO" id="GO:0001732">
    <property type="term" value="P:formation of cytoplasmic translation initiation complex"/>
    <property type="evidence" value="ECO:0007669"/>
    <property type="project" value="UniProtKB-UniRule"/>
</dbReference>
<dbReference type="GO" id="GO:0033290">
    <property type="term" value="C:eukaryotic 48S preinitiation complex"/>
    <property type="evidence" value="ECO:0007669"/>
    <property type="project" value="UniProtKB-UniRule"/>
</dbReference>
<keyword evidence="2 4" id="KW-0396">Initiation factor</keyword>
<comment type="subunit">
    <text evidence="4">Component of the eukaryotic translation initiation factor 3 (eIF-3) complex.</text>
</comment>
<dbReference type="CDD" id="cd08065">
    <property type="entry name" value="MPN_eIF3h"/>
    <property type="match status" value="1"/>
</dbReference>
<feature type="region of interest" description="Disordered" evidence="5">
    <location>
        <begin position="297"/>
        <end position="320"/>
    </location>
</feature>
<name>A0A024G264_9STRA</name>
<feature type="region of interest" description="Disordered" evidence="5">
    <location>
        <begin position="1"/>
        <end position="23"/>
    </location>
</feature>
<comment type="similarity">
    <text evidence="4">Belongs to the eIF-3 subunit H family.</text>
</comment>
<comment type="caution">
    <text evidence="7">The sequence shown here is derived from an EMBL/GenBank/DDBJ whole genome shotgun (WGS) entry which is preliminary data.</text>
</comment>
<dbReference type="InterPro" id="IPR045810">
    <property type="entry name" value="eIF3h_C"/>
</dbReference>
<keyword evidence="1 4" id="KW-0963">Cytoplasm</keyword>
<protein>
    <recommendedName>
        <fullName evidence="4">Eukaryotic translation initiation factor 3 subunit H</fullName>
        <shortName evidence="4">eIF3h</shortName>
    </recommendedName>
</protein>
<comment type="subcellular location">
    <subcellularLocation>
        <location evidence="4">Cytoplasm</location>
    </subcellularLocation>
</comment>
<dbReference type="GO" id="GO:0003743">
    <property type="term" value="F:translation initiation factor activity"/>
    <property type="evidence" value="ECO:0007669"/>
    <property type="project" value="UniProtKB-UniRule"/>
</dbReference>
<proteinExistence type="inferred from homology"/>
<gene>
    <name evidence="7" type="ORF">BN9_015500</name>
</gene>
<evidence type="ECO:0000256" key="1">
    <source>
        <dbReference type="ARBA" id="ARBA00022490"/>
    </source>
</evidence>
<evidence type="ECO:0000256" key="4">
    <source>
        <dbReference type="HAMAP-Rule" id="MF_03007"/>
    </source>
</evidence>
<evidence type="ECO:0000256" key="3">
    <source>
        <dbReference type="ARBA" id="ARBA00022917"/>
    </source>
</evidence>
<keyword evidence="8" id="KW-1185">Reference proteome</keyword>
<dbReference type="STRING" id="65357.A0A024G264"/>
<dbReference type="SMART" id="SM00232">
    <property type="entry name" value="JAB_MPN"/>
    <property type="match status" value="1"/>
</dbReference>
<dbReference type="InterPro" id="IPR000555">
    <property type="entry name" value="JAMM/MPN+_dom"/>
</dbReference>
<dbReference type="PANTHER" id="PTHR10410">
    <property type="entry name" value="EUKARYOTIC TRANSLATION INITIATION FACTOR 3 -RELATED"/>
    <property type="match status" value="1"/>
</dbReference>
<dbReference type="GO" id="GO:0016282">
    <property type="term" value="C:eukaryotic 43S preinitiation complex"/>
    <property type="evidence" value="ECO:0007669"/>
    <property type="project" value="UniProtKB-UniRule"/>
</dbReference>
<dbReference type="Pfam" id="PF01398">
    <property type="entry name" value="JAB"/>
    <property type="match status" value="1"/>
</dbReference>
<dbReference type="InParanoid" id="A0A024G264"/>
<organism evidence="7 8">
    <name type="scientific">Albugo candida</name>
    <dbReference type="NCBI Taxonomy" id="65357"/>
    <lineage>
        <taxon>Eukaryota</taxon>
        <taxon>Sar</taxon>
        <taxon>Stramenopiles</taxon>
        <taxon>Oomycota</taxon>
        <taxon>Peronosporomycetes</taxon>
        <taxon>Albuginales</taxon>
        <taxon>Albuginaceae</taxon>
        <taxon>Albugo</taxon>
    </lineage>
</organism>
<evidence type="ECO:0000313" key="8">
    <source>
        <dbReference type="Proteomes" id="UP000053237"/>
    </source>
</evidence>
<dbReference type="GO" id="GO:0008237">
    <property type="term" value="F:metallopeptidase activity"/>
    <property type="evidence" value="ECO:0007669"/>
    <property type="project" value="InterPro"/>
</dbReference>
<dbReference type="Proteomes" id="UP000053237">
    <property type="component" value="Unassembled WGS sequence"/>
</dbReference>
<dbReference type="InterPro" id="IPR027524">
    <property type="entry name" value="eIF3h"/>
</dbReference>
<sequence>MAAWGLPRNTAPSTEPVRDESLSKDSVTAALKELKAVEKRDIFEDVEPVQCVQIEGVALLQIIKHCHEDPLTCVTGSLLGLEHDSKLEVTNSFPSPLVSSSATFKPNRLDSNEYQIEMMKHLGEVGMDNNKVGWYQSVIMGTYSTTSVIESQFQYQKSLGPNAICLLYDATETRKGMLSLKAFRLKKSFYSAYKDGTLTSKSAIGDGIRSTSIIEELSIQIHNSDLIQCYVQQLVDRNESLLLNGLERLDLASNAYLETNLKNISSWADELAQEHFRFQNHERTLAKQRATYQQWQARQRDENKRLREHGREDELVPESDPDFFDTVNQPSKLESLLITNQMQTYCDQINRFAGTSFHKLFLASQIHKKE</sequence>
<dbReference type="OrthoDB" id="10265695at2759"/>
<dbReference type="InterPro" id="IPR050242">
    <property type="entry name" value="JAMM_MPN+_peptidase_M67A"/>
</dbReference>
<dbReference type="PROSITE" id="PS50249">
    <property type="entry name" value="MPN"/>
    <property type="match status" value="1"/>
</dbReference>
<dbReference type="Gene3D" id="3.40.140.10">
    <property type="entry name" value="Cytidine Deaminase, domain 2"/>
    <property type="match status" value="1"/>
</dbReference>
<feature type="domain" description="MPN" evidence="6">
    <location>
        <begin position="52"/>
        <end position="189"/>
    </location>
</feature>
<dbReference type="EMBL" id="CAIX01000011">
    <property type="protein sequence ID" value="CCI40766.1"/>
    <property type="molecule type" value="Genomic_DNA"/>
</dbReference>
<evidence type="ECO:0000259" key="6">
    <source>
        <dbReference type="PROSITE" id="PS50249"/>
    </source>
</evidence>
<evidence type="ECO:0000256" key="5">
    <source>
        <dbReference type="SAM" id="MobiDB-lite"/>
    </source>
</evidence>
<dbReference type="AlphaFoldDB" id="A0A024G264"/>
<dbReference type="GO" id="GO:0005852">
    <property type="term" value="C:eukaryotic translation initiation factor 3 complex"/>
    <property type="evidence" value="ECO:0007669"/>
    <property type="project" value="UniProtKB-UniRule"/>
</dbReference>
<evidence type="ECO:0000256" key="2">
    <source>
        <dbReference type="ARBA" id="ARBA00022540"/>
    </source>
</evidence>
<comment type="function">
    <text evidence="4">Component of the eukaryotic translation initiation factor 3 (eIF-3) complex, which is involved in protein synthesis of a specialized repertoire of mRNAs and, together with other initiation factors, stimulates binding of mRNA and methionyl-tRNAi to the 40S ribosome. The eIF-3 complex specifically targets and initiates translation of a subset of mRNAs involved in cell proliferation.</text>
</comment>
<evidence type="ECO:0000313" key="7">
    <source>
        <dbReference type="EMBL" id="CCI40766.1"/>
    </source>
</evidence>
<dbReference type="Pfam" id="PF19445">
    <property type="entry name" value="eIF3h_C"/>
    <property type="match status" value="1"/>
</dbReference>
<reference evidence="7 8" key="1">
    <citation type="submission" date="2012-05" db="EMBL/GenBank/DDBJ databases">
        <title>Recombination and specialization in a pathogen metapopulation.</title>
        <authorList>
            <person name="Gardiner A."/>
            <person name="Kemen E."/>
            <person name="Schultz-Larsen T."/>
            <person name="MacLean D."/>
            <person name="Van Oosterhout C."/>
            <person name="Jones J.D.G."/>
        </authorList>
    </citation>
    <scope>NUCLEOTIDE SEQUENCE [LARGE SCALE GENOMIC DNA]</scope>
    <source>
        <strain evidence="7 8">Ac Nc2</strain>
    </source>
</reference>
<feature type="compositionally biased region" description="Basic and acidic residues" evidence="5">
    <location>
        <begin position="298"/>
        <end position="314"/>
    </location>
</feature>
<dbReference type="HAMAP" id="MF_03007">
    <property type="entry name" value="eIF3h"/>
    <property type="match status" value="1"/>
</dbReference>
<dbReference type="InterPro" id="IPR037518">
    <property type="entry name" value="MPN"/>
</dbReference>
<keyword evidence="3 4" id="KW-0648">Protein biosynthesis</keyword>
<accession>A0A024G264</accession>